<dbReference type="CDD" id="cd12797">
    <property type="entry name" value="M23_peptidase"/>
    <property type="match status" value="1"/>
</dbReference>
<keyword evidence="4" id="KW-1185">Reference proteome</keyword>
<dbReference type="Pfam" id="PF01551">
    <property type="entry name" value="Peptidase_M23"/>
    <property type="match status" value="1"/>
</dbReference>
<dbReference type="InterPro" id="IPR005135">
    <property type="entry name" value="Endo/exonuclease/phosphatase"/>
</dbReference>
<feature type="domain" description="Endonuclease/exonuclease/phosphatase" evidence="2">
    <location>
        <begin position="384"/>
        <end position="608"/>
    </location>
</feature>
<dbReference type="PANTHER" id="PTHR21666">
    <property type="entry name" value="PEPTIDASE-RELATED"/>
    <property type="match status" value="1"/>
</dbReference>
<organism evidence="3 4">
    <name type="scientific">Nocardioides phosphati</name>
    <dbReference type="NCBI Taxonomy" id="1867775"/>
    <lineage>
        <taxon>Bacteria</taxon>
        <taxon>Bacillati</taxon>
        <taxon>Actinomycetota</taxon>
        <taxon>Actinomycetes</taxon>
        <taxon>Propionibacteriales</taxon>
        <taxon>Nocardioidaceae</taxon>
        <taxon>Nocardioides</taxon>
    </lineage>
</organism>
<gene>
    <name evidence="3" type="ORF">GCM10011584_34040</name>
</gene>
<reference evidence="4" key="1">
    <citation type="journal article" date="2019" name="Int. J. Syst. Evol. Microbiol.">
        <title>The Global Catalogue of Microorganisms (GCM) 10K type strain sequencing project: providing services to taxonomists for standard genome sequencing and annotation.</title>
        <authorList>
            <consortium name="The Broad Institute Genomics Platform"/>
            <consortium name="The Broad Institute Genome Sequencing Center for Infectious Disease"/>
            <person name="Wu L."/>
            <person name="Ma J."/>
        </authorList>
    </citation>
    <scope>NUCLEOTIDE SEQUENCE [LARGE SCALE GENOMIC DNA]</scope>
    <source>
        <strain evidence="4">CGMCC 4.7371</strain>
    </source>
</reference>
<dbReference type="InterPro" id="IPR011055">
    <property type="entry name" value="Dup_hybrid_motif"/>
</dbReference>
<dbReference type="Gene3D" id="3.60.10.10">
    <property type="entry name" value="Endonuclease/exonuclease/phosphatase"/>
    <property type="match status" value="1"/>
</dbReference>
<dbReference type="InterPro" id="IPR036691">
    <property type="entry name" value="Endo/exonu/phosph_ase_sf"/>
</dbReference>
<protein>
    <recommendedName>
        <fullName evidence="5">M23 family metallopeptidase</fullName>
    </recommendedName>
</protein>
<accession>A0ABQ2NGN0</accession>
<evidence type="ECO:0000313" key="4">
    <source>
        <dbReference type="Proteomes" id="UP000655410"/>
    </source>
</evidence>
<comment type="caution">
    <text evidence="3">The sequence shown here is derived from an EMBL/GenBank/DDBJ whole genome shotgun (WGS) entry which is preliminary data.</text>
</comment>
<dbReference type="PANTHER" id="PTHR21666:SF270">
    <property type="entry name" value="MUREIN HYDROLASE ACTIVATOR ENVC"/>
    <property type="match status" value="1"/>
</dbReference>
<dbReference type="InterPro" id="IPR016047">
    <property type="entry name" value="M23ase_b-sheet_dom"/>
</dbReference>
<dbReference type="SUPFAM" id="SSF51261">
    <property type="entry name" value="Duplicated hybrid motif"/>
    <property type="match status" value="1"/>
</dbReference>
<proteinExistence type="predicted"/>
<dbReference type="InterPro" id="IPR050570">
    <property type="entry name" value="Cell_wall_metabolism_enzyme"/>
</dbReference>
<evidence type="ECO:0000259" key="2">
    <source>
        <dbReference type="Pfam" id="PF03372"/>
    </source>
</evidence>
<evidence type="ECO:0008006" key="5">
    <source>
        <dbReference type="Google" id="ProtNLM"/>
    </source>
</evidence>
<dbReference type="Proteomes" id="UP000655410">
    <property type="component" value="Unassembled WGS sequence"/>
</dbReference>
<dbReference type="RefSeq" id="WP_188785264.1">
    <property type="nucleotide sequence ID" value="NZ_BMNI01000016.1"/>
</dbReference>
<feature type="domain" description="M23ase beta-sheet core" evidence="1">
    <location>
        <begin position="260"/>
        <end position="356"/>
    </location>
</feature>
<evidence type="ECO:0000259" key="1">
    <source>
        <dbReference type="Pfam" id="PF01551"/>
    </source>
</evidence>
<sequence length="616" mass="64379">MAENKSAIGGAILLALPLLLLVSLLFLLGIEEDDAANPCATDSDAVAASHVDPATVPEGPIAGYSGEQLVNAANIMKAAADLGLTRRDQQIGVMTAMGESGLRVLDYGDGVGPDSRGLFQQRDNGAWGSYSDRMNPYISATSFFKVERTIAGRETMPPTLVAHAVQRNADPYHYERWWSPAVQVVNALAGAAAAAVPAAFSPNQGTLSTGDIFSGTDYNGAGNCFPTAAYNGNWIRPIPGAPVTSGYGPRGAPVAGASSFHKGTDYGAACGTPFHAIGSGIVIAAGPASGYGHWIRIDHGDGVTSEYGHMYANGIHVTVGQQVTGGQAIGLVGSDGYSSGCHLHLTIQVKGQAVDPEKFLSSAPAGAVQPVNAGTTTATSITVATYNVLGASHTDGNPPARKGWDHSTTRAQAMARLVVDSGVGLVGFQEFQPTQQRVFASQVGSSWATYAIMDNAVSWRTSDYTLIGRDKLAIPYFNGNIRQMPVVRLRHKATGKDIVVLSVHNPADVHGPAAKWRAEAIRREVTYVARVRSAGLPVLLVGDFNDRDQAYCPITEGGLLSTAAGGTNPAGPACNAPNNMPVDWIFGAGLRWTGFVVDRSQQGTISDHPFVAARAS</sequence>
<name>A0ABQ2NGN0_9ACTN</name>
<dbReference type="SUPFAM" id="SSF56219">
    <property type="entry name" value="DNase I-like"/>
    <property type="match status" value="1"/>
</dbReference>
<evidence type="ECO:0000313" key="3">
    <source>
        <dbReference type="EMBL" id="GGO94013.1"/>
    </source>
</evidence>
<dbReference type="EMBL" id="BMNI01000016">
    <property type="protein sequence ID" value="GGO94013.1"/>
    <property type="molecule type" value="Genomic_DNA"/>
</dbReference>
<dbReference type="Gene3D" id="2.70.70.10">
    <property type="entry name" value="Glucose Permease (Domain IIA)"/>
    <property type="match status" value="1"/>
</dbReference>
<dbReference type="Pfam" id="PF03372">
    <property type="entry name" value="Exo_endo_phos"/>
    <property type="match status" value="1"/>
</dbReference>